<dbReference type="GO" id="GO:0020037">
    <property type="term" value="F:heme binding"/>
    <property type="evidence" value="ECO:0007669"/>
    <property type="project" value="InterPro"/>
</dbReference>
<dbReference type="InterPro" id="IPR003143">
    <property type="entry name" value="Cyt_cd1_C_sf"/>
</dbReference>
<dbReference type="InterPro" id="IPR009056">
    <property type="entry name" value="Cyt_c-like_dom"/>
</dbReference>
<accession>A0A7U6GKY9</accession>
<dbReference type="Proteomes" id="UP000031631">
    <property type="component" value="Chromosome"/>
</dbReference>
<dbReference type="CDD" id="cd20783">
    <property type="entry name" value="8prop_hemeD1_cyt_cd1-like"/>
    <property type="match status" value="1"/>
</dbReference>
<evidence type="ECO:0000313" key="7">
    <source>
        <dbReference type="Proteomes" id="UP000031631"/>
    </source>
</evidence>
<keyword evidence="3 4" id="KW-0408">Iron</keyword>
<dbReference type="InterPro" id="IPR011048">
    <property type="entry name" value="Haem_d1_sf"/>
</dbReference>
<feature type="domain" description="Cytochrome c" evidence="5">
    <location>
        <begin position="19"/>
        <end position="123"/>
    </location>
</feature>
<dbReference type="InterPro" id="IPR051200">
    <property type="entry name" value="Host-pathogen_enzymatic-act"/>
</dbReference>
<dbReference type="InterPro" id="IPR036909">
    <property type="entry name" value="Cyt_c-like_dom_sf"/>
</dbReference>
<proteinExistence type="predicted"/>
<dbReference type="KEGG" id="tbn:TBH_C2675"/>
<evidence type="ECO:0000313" key="6">
    <source>
        <dbReference type="EMBL" id="BAO45581.1"/>
    </source>
</evidence>
<sequence length="522" mass="57402">MGSAGIASADTAYKDITPAKDIQGRTVTDFVSSECGGCHNPKLTGATGPNITMDRLRNGLKGAAAKKAAPYIYPFPEESVYATIKGGRSGTAMPAWGTASNPIGKPLTEGEMKAIAQHVYNVPPPKDFHWTMDDMMKTWQDVKASENGKVTPAKNVDDLLFVTERENFSVAVIDTTKQDVVAHLPAGARAHGYTFSPDGKYAYNLGRDGWLYQYDLKTLQAIKKVRLGLDARGIAVSDNGKYLLTGMYIPTQAVIVDAITLKPIKIIDTHHVKDPDGDYVDSRICSVNDVDPKKVGPYFLMALKEGGQVWRIDWSKPDFPVAKVANVGKILHDGFLREDNKTFYLASQSSNWVAAIDVATMKILKKIPTGKKPHPGEGAVWEEDGVEYAATPHIGEGKLTIWRTDNNEIAGTVKTEAPGLFIRAAHNMKYVWADSIFPPKPNEITVFERKPPFKAVKHIMDGTLTVHPEPDTAGKFVYVSDWKENKVRVYNDETLELVKTIEGIKTPTGIFAVHRRHETGGH</sequence>
<protein>
    <recommendedName>
        <fullName evidence="5">Cytochrome c domain-containing protein</fullName>
    </recommendedName>
</protein>
<keyword evidence="7" id="KW-1185">Reference proteome</keyword>
<evidence type="ECO:0000256" key="4">
    <source>
        <dbReference type="PROSITE-ProRule" id="PRU00433"/>
    </source>
</evidence>
<dbReference type="EMBL" id="AP012273">
    <property type="protein sequence ID" value="BAO45581.1"/>
    <property type="molecule type" value="Genomic_DNA"/>
</dbReference>
<evidence type="ECO:0000256" key="1">
    <source>
        <dbReference type="ARBA" id="ARBA00022617"/>
    </source>
</evidence>
<evidence type="ECO:0000256" key="3">
    <source>
        <dbReference type="ARBA" id="ARBA00023004"/>
    </source>
</evidence>
<dbReference type="Gene3D" id="2.140.10.20">
    <property type="entry name" value="C-terminal (heme d1) domain of cytochrome cd1-nitrite reductase"/>
    <property type="match status" value="1"/>
</dbReference>
<dbReference type="GO" id="GO:0009055">
    <property type="term" value="F:electron transfer activity"/>
    <property type="evidence" value="ECO:0007669"/>
    <property type="project" value="InterPro"/>
</dbReference>
<evidence type="ECO:0000256" key="2">
    <source>
        <dbReference type="ARBA" id="ARBA00022723"/>
    </source>
</evidence>
<dbReference type="SUPFAM" id="SSF46626">
    <property type="entry name" value="Cytochrome c"/>
    <property type="match status" value="1"/>
</dbReference>
<name>A0A7U6GKY9_9GAMM</name>
<dbReference type="PANTHER" id="PTHR47197">
    <property type="entry name" value="PROTEIN NIRF"/>
    <property type="match status" value="1"/>
</dbReference>
<keyword evidence="1 4" id="KW-0349">Heme</keyword>
<evidence type="ECO:0000259" key="5">
    <source>
        <dbReference type="PROSITE" id="PS51007"/>
    </source>
</evidence>
<dbReference type="SUPFAM" id="SSF51004">
    <property type="entry name" value="C-terminal (heme d1) domain of cytochrome cd1-nitrite reductase"/>
    <property type="match status" value="1"/>
</dbReference>
<reference evidence="6 7" key="1">
    <citation type="journal article" date="2014" name="PLoS ONE">
        <title>Physiological and genomic features of a novel sulfur-oxidizing gammaproteobacterium belonging to a previously uncultivated symbiotic lineage isolated from a hydrothermal vent.</title>
        <authorList>
            <person name="Nunoura T."/>
            <person name="Takaki Y."/>
            <person name="Kazama H."/>
            <person name="Kakuta J."/>
            <person name="Shimamura S."/>
            <person name="Makita H."/>
            <person name="Hirai M."/>
            <person name="Miyazaki M."/>
            <person name="Takai K."/>
        </authorList>
    </citation>
    <scope>NUCLEOTIDE SEQUENCE [LARGE SCALE GENOMIC DNA]</scope>
    <source>
        <strain evidence="6 7">Hiromi1</strain>
    </source>
</reference>
<dbReference type="PROSITE" id="PS51007">
    <property type="entry name" value="CYTC"/>
    <property type="match status" value="1"/>
</dbReference>
<organism evidence="6 7">
    <name type="scientific">Thiolapillus brandeum</name>
    <dbReference type="NCBI Taxonomy" id="1076588"/>
    <lineage>
        <taxon>Bacteria</taxon>
        <taxon>Pseudomonadati</taxon>
        <taxon>Pseudomonadota</taxon>
        <taxon>Gammaproteobacteria</taxon>
        <taxon>Chromatiales</taxon>
        <taxon>Sedimenticolaceae</taxon>
        <taxon>Thiolapillus</taxon>
    </lineage>
</organism>
<dbReference type="AlphaFoldDB" id="A0A7U6GKY9"/>
<dbReference type="Pfam" id="PF02239">
    <property type="entry name" value="Cytochrom_D1"/>
    <property type="match status" value="1"/>
</dbReference>
<dbReference type="GO" id="GO:0046872">
    <property type="term" value="F:metal ion binding"/>
    <property type="evidence" value="ECO:0007669"/>
    <property type="project" value="UniProtKB-KW"/>
</dbReference>
<dbReference type="PANTHER" id="PTHR47197:SF3">
    <property type="entry name" value="DIHYDRO-HEME D1 DEHYDROGENASE"/>
    <property type="match status" value="1"/>
</dbReference>
<keyword evidence="2 4" id="KW-0479">Metal-binding</keyword>
<gene>
    <name evidence="6" type="ORF">TBH_C2675</name>
</gene>
<dbReference type="Gene3D" id="1.10.760.10">
    <property type="entry name" value="Cytochrome c-like domain"/>
    <property type="match status" value="1"/>
</dbReference>